<dbReference type="Proteomes" id="UP000005087">
    <property type="component" value="Chromosome"/>
</dbReference>
<dbReference type="InterPro" id="IPR040442">
    <property type="entry name" value="Pyrv_kinase-like_dom_sf"/>
</dbReference>
<reference evidence="8" key="2">
    <citation type="submission" date="2012-01" db="EMBL/GenBank/DDBJ databases">
        <title>Noncontiguous Finished sequence of chromosome of Saccharomonospora glauca K62.</title>
        <authorList>
            <consortium name="US DOE Joint Genome Institute"/>
            <person name="Lucas S."/>
            <person name="Han J."/>
            <person name="Lapidus A."/>
            <person name="Cheng J.-F."/>
            <person name="Goodwin L."/>
            <person name="Pitluck S."/>
            <person name="Peters L."/>
            <person name="Mikhailova N."/>
            <person name="Held B."/>
            <person name="Detter J.C."/>
            <person name="Han C."/>
            <person name="Tapia R."/>
            <person name="Land M."/>
            <person name="Hauser L."/>
            <person name="Kyrpides N."/>
            <person name="Ivanova N."/>
            <person name="Pagani I."/>
            <person name="Brambilla E.-M."/>
            <person name="Klenk H.-P."/>
            <person name="Woyke T."/>
        </authorList>
    </citation>
    <scope>NUCLEOTIDE SEQUENCE [LARGE SCALE GENOMIC DNA]</scope>
    <source>
        <strain evidence="8">K62</strain>
    </source>
</reference>
<organism evidence="7 8">
    <name type="scientific">Saccharomonospora glauca K62</name>
    <dbReference type="NCBI Taxonomy" id="928724"/>
    <lineage>
        <taxon>Bacteria</taxon>
        <taxon>Bacillati</taxon>
        <taxon>Actinomycetota</taxon>
        <taxon>Actinomycetes</taxon>
        <taxon>Pseudonocardiales</taxon>
        <taxon>Pseudonocardiaceae</taxon>
        <taxon>Saccharomonospora</taxon>
    </lineage>
</organism>
<dbReference type="HOGENOM" id="CLU_044864_2_0_11"/>
<evidence type="ECO:0000256" key="4">
    <source>
        <dbReference type="PIRSR" id="PIRSR015582-1"/>
    </source>
</evidence>
<dbReference type="InterPro" id="IPR015813">
    <property type="entry name" value="Pyrv/PenolPyrv_kinase-like_dom"/>
</dbReference>
<evidence type="ECO:0000256" key="2">
    <source>
        <dbReference type="ARBA" id="ARBA00022723"/>
    </source>
</evidence>
<feature type="binding site" evidence="4">
    <location>
        <position position="116"/>
    </location>
    <ligand>
        <name>substrate</name>
    </ligand>
</feature>
<feature type="binding site" evidence="4">
    <location>
        <position position="63"/>
    </location>
    <ligand>
        <name>substrate</name>
    </ligand>
</feature>
<dbReference type="GO" id="GO:0016829">
    <property type="term" value="F:lyase activity"/>
    <property type="evidence" value="ECO:0007669"/>
    <property type="project" value="UniProtKB-KW"/>
</dbReference>
<feature type="binding site" evidence="5">
    <location>
        <position position="116"/>
    </location>
    <ligand>
        <name>Mg(2+)</name>
        <dbReference type="ChEBI" id="CHEBI:18420"/>
    </ligand>
</feature>
<dbReference type="OrthoDB" id="4322898at2"/>
<comment type="cofactor">
    <cofactor evidence="1">
        <name>Mg(2+)</name>
        <dbReference type="ChEBI" id="CHEBI:18420"/>
    </cofactor>
</comment>
<dbReference type="eggNOG" id="COG2301">
    <property type="taxonomic scope" value="Bacteria"/>
</dbReference>
<evidence type="ECO:0000313" key="8">
    <source>
        <dbReference type="Proteomes" id="UP000005087"/>
    </source>
</evidence>
<reference evidence="7 8" key="1">
    <citation type="submission" date="2011-09" db="EMBL/GenBank/DDBJ databases">
        <authorList>
            <consortium name="US DOE Joint Genome Institute (JGI-PGF)"/>
            <person name="Lucas S."/>
            <person name="Han J."/>
            <person name="Lapidus A."/>
            <person name="Cheng J.-F."/>
            <person name="Goodwin L."/>
            <person name="Pitluck S."/>
            <person name="Peters L."/>
            <person name="Land M.L."/>
            <person name="Hauser L."/>
            <person name="Brambilla E."/>
            <person name="Klenk H.-P."/>
            <person name="Woyke T.J."/>
        </authorList>
    </citation>
    <scope>NUCLEOTIDE SEQUENCE [LARGE SCALE GENOMIC DNA]</scope>
    <source>
        <strain evidence="7 8">K62</strain>
    </source>
</reference>
<feature type="domain" description="HpcH/HpaI aldolase/citrate lyase" evidence="6">
    <location>
        <begin position="6"/>
        <end position="209"/>
    </location>
</feature>
<sequence>MIPPHRSWLYVPADRPDRVRKALAGEADAVVLDLEDAVAPRNKDEARRTVVDVLTEGHSVYVRINDPESPAGAADLRALAAASAAPAGVRVPKCEDADDVRRVADTLGVPVVPLIESALGVENAWALATAHPLVGGISLGEADLSADLRATGDEVLAWPRSRVVVAARAAGLPSPVQSVWTAVKDLDGLRRDTLAARRRGFFGRSVIHPAQIPVVHEACAPDPDETAWARSVLERISESDDAVFVDHTGRFVDKAIVERARWLVAIADGEKGRN</sequence>
<dbReference type="PIRSF" id="PIRSF015582">
    <property type="entry name" value="Cit_lyase_B"/>
    <property type="match status" value="1"/>
</dbReference>
<name>I1D0J7_9PSEU</name>
<dbReference type="GO" id="GO:0000287">
    <property type="term" value="F:magnesium ion binding"/>
    <property type="evidence" value="ECO:0007669"/>
    <property type="project" value="TreeGrafter"/>
</dbReference>
<keyword evidence="7" id="KW-0456">Lyase</keyword>
<evidence type="ECO:0000256" key="5">
    <source>
        <dbReference type="PIRSR" id="PIRSR015582-2"/>
    </source>
</evidence>
<evidence type="ECO:0000313" key="7">
    <source>
        <dbReference type="EMBL" id="EIE98471.1"/>
    </source>
</evidence>
<dbReference type="PANTHER" id="PTHR32308">
    <property type="entry name" value="LYASE BETA SUBUNIT, PUTATIVE (AFU_ORTHOLOGUE AFUA_4G13030)-RELATED"/>
    <property type="match status" value="1"/>
</dbReference>
<accession>I1D0J7</accession>
<dbReference type="EMBL" id="CM001484">
    <property type="protein sequence ID" value="EIE98471.1"/>
    <property type="molecule type" value="Genomic_DNA"/>
</dbReference>
<dbReference type="RefSeq" id="WP_005463188.1">
    <property type="nucleotide sequence ID" value="NZ_CM001484.1"/>
</dbReference>
<dbReference type="GO" id="GO:0006107">
    <property type="term" value="P:oxaloacetate metabolic process"/>
    <property type="evidence" value="ECO:0007669"/>
    <property type="project" value="TreeGrafter"/>
</dbReference>
<gene>
    <name evidence="7" type="ORF">SacglDRAFT_01552</name>
</gene>
<evidence type="ECO:0000256" key="3">
    <source>
        <dbReference type="ARBA" id="ARBA00022842"/>
    </source>
</evidence>
<dbReference type="InterPro" id="IPR005000">
    <property type="entry name" value="Aldolase/citrate-lyase_domain"/>
</dbReference>
<dbReference type="Pfam" id="PF03328">
    <property type="entry name" value="HpcH_HpaI"/>
    <property type="match status" value="1"/>
</dbReference>
<feature type="binding site" evidence="5">
    <location>
        <position position="143"/>
    </location>
    <ligand>
        <name>Mg(2+)</name>
        <dbReference type="ChEBI" id="CHEBI:18420"/>
    </ligand>
</feature>
<evidence type="ECO:0000256" key="1">
    <source>
        <dbReference type="ARBA" id="ARBA00001946"/>
    </source>
</evidence>
<dbReference type="InterPro" id="IPR011206">
    <property type="entry name" value="Citrate_lyase_beta/mcl1/mcl2"/>
</dbReference>
<proteinExistence type="predicted"/>
<dbReference type="SUPFAM" id="SSF51621">
    <property type="entry name" value="Phosphoenolpyruvate/pyruvate domain"/>
    <property type="match status" value="1"/>
</dbReference>
<dbReference type="PANTHER" id="PTHR32308:SF10">
    <property type="entry name" value="CITRATE LYASE SUBUNIT BETA"/>
    <property type="match status" value="1"/>
</dbReference>
<keyword evidence="2 5" id="KW-0479">Metal-binding</keyword>
<keyword evidence="8" id="KW-1185">Reference proteome</keyword>
<keyword evidence="3 5" id="KW-0460">Magnesium</keyword>
<protein>
    <submittedName>
        <fullName evidence="7">Citrate lyase beta subunit</fullName>
    </submittedName>
</protein>
<dbReference type="AlphaFoldDB" id="I1D0J7"/>
<dbReference type="Gene3D" id="3.20.20.60">
    <property type="entry name" value="Phosphoenolpyruvate-binding domains"/>
    <property type="match status" value="1"/>
</dbReference>
<evidence type="ECO:0000259" key="6">
    <source>
        <dbReference type="Pfam" id="PF03328"/>
    </source>
</evidence>
<dbReference type="STRING" id="928724.SacglDRAFT_01552"/>